<keyword evidence="9" id="KW-0677">Repeat</keyword>
<evidence type="ECO:0000256" key="18">
    <source>
        <dbReference type="SAM" id="MobiDB-lite"/>
    </source>
</evidence>
<dbReference type="Pfam" id="PF25764">
    <property type="entry name" value="KIF21A_4th"/>
    <property type="match status" value="1"/>
</dbReference>
<sequence>MASNTNVCVALRIRPKLQREEIDMCNICTRVTPGEPQIFLGHDKAFTFDHVFDMISKQSDVYESCVKTLIEGCFDGFNATVLAYGQTGSGKTYTMGTGFDISYPEHQRGIIPRAVEHLFNGIRSRQEFARKEGREVPEFTVTAQFIEIYNEELIDLLAEKRNKNNIRIHEDLKKGITLVGVESRLVTSAEETLQCLKSGSLFRTTGATLMNSESSRSHAIFTLFIKQSRVDIIKNHDSEDQCDVNVNMNVIDKEVVTLTAKALVSTGAVGERAREGISINSGLLHLGNVISALGDRSKKITHVPYRDSKLTRVLQDSLGGNSVTTMIACISPCDRDFVETLNTLRYANRAKNIKNKIVANQDSQTQLINDLRRQLQQLQLENQELRQGKLFVKNDGEVELNDVYHENTMLQRELNNAQIRIKALNTRLENVNDENVILKERIAKFSINDHLNDGGNNAEDFTESLIKGYLKEINNLRSKVVENEHTITYYRRQLNLQEMGSDDGGFSSNFIEKTKHEIEMGKSFYQQLNNSLNSADTNGNRLSDELDEENDDYSNSDEEPEELEKKIANHKAELSDIIENLAAKERMIEEFEAKERHIHEMTEKYEQRIASFKMKIKQVEEERDTLLNKIKKESKEDHVFKAKKEEYEKKLAALQNEVRRFERLKREHQSTLNKLKLSTEQMKKSRQEALEAKKAHVKLITKMKEQMNMHNKEMQKNRLMINKLTREDYKKVVKIRDLEVQSNQQKKMLQRKDEEIKTLKRMVKPMSDRVAGRFHKRHINGSTPQKARNKWHVFEAKFNKIVAQRMLFETEEKKLERFLQERQKCIDLLNTMKESPTIDDDNLENLQTNIDYLSKCIEDTQNVIMQLEDENINIEQLFNTLDSDEEELKEKTANLNDLANENNLQTQLLNYMVSNVQLKHRDDDEELYAAIPDTKTSTDKFRRLTMTPSDLLKADFGTKNDSRNKKNYDDKITTIPEITKTSFNDDLNKSMIIEPFENDNIELESDKESDLNSTYCVEKSSKPTSSTTSNGPMNDSIIDDHISKSDFQNSIIESKLPRLNGTQDLQFNSLANASSLKDLNDRSLTSTTTPNNTSKASHHYLLSPSFMRRKIQQNNKNTNINHQYNITNNNTSPLSRLNTTRSALRNALTNSCVNYDNNNQTQQQFVNLDYNTPPGSPSVNRRSQNRDTSSSALITSINENDVFSRLANTASNQIETSTGKILANSMKTDKLFPLTCTHTVGECRLSNGNGHNGDETIHPNKLNRENLESDLSNSSRSISMPSNNNLDDSVALNSDVLCQSCEICNQIYREVSDSHLRRIGHRRPVLSVTATNEVLFSGSKDGTAKIWDLSQCTEVSSLSDHLDAVNVVRYDEYNRLIYTCSKSIIKIWDPRQNPEIVCVRTLCSSGLMLDNTSNESIICDMRLSADGLTLFSTTERLVRVWDIRTFQSIGKLNTGHKSLVTCLAVDDDEINDTRLVITGSKDHTVKVFELDSNMSGIHIPKYTLKPPHYDGIEALRLTDKGQTLFSCGRDGCIKKWSLTEQRCLASLGNCHRDWVLALDTFLQGSVLLSACRSGYLRVWSTENCRLFGEIQAHSSAINDIATIPQAVFTASNDCTINLWQYRDSNTIDDIDQ</sequence>
<keyword evidence="8" id="KW-0493">Microtubule</keyword>
<gene>
    <name evidence="20" type="primary">SSS_20g</name>
    <name evidence="20" type="ORF">SSS_20</name>
</gene>
<reference evidence="21" key="3">
    <citation type="submission" date="2022-06" db="UniProtKB">
        <authorList>
            <consortium name="EnsemblMetazoa"/>
        </authorList>
    </citation>
    <scope>IDENTIFICATION</scope>
</reference>
<dbReference type="InterPro" id="IPR056533">
    <property type="entry name" value="KIF21A/B_hel_1"/>
</dbReference>
<feature type="region of interest" description="Disordered" evidence="18">
    <location>
        <begin position="530"/>
        <end position="563"/>
    </location>
</feature>
<dbReference type="CDD" id="cd00200">
    <property type="entry name" value="WD40"/>
    <property type="match status" value="1"/>
</dbReference>
<dbReference type="GO" id="GO:0005524">
    <property type="term" value="F:ATP binding"/>
    <property type="evidence" value="ECO:0007669"/>
    <property type="project" value="UniProtKB-UniRule"/>
</dbReference>
<comment type="subcellular location">
    <subcellularLocation>
        <location evidence="3">Cell projection</location>
        <location evidence="3">Axon</location>
    </subcellularLocation>
    <subcellularLocation>
        <location evidence="2">Cell projection</location>
        <location evidence="2">Dendrite</location>
    </subcellularLocation>
    <subcellularLocation>
        <location evidence="4">Cell projection</location>
        <location evidence="4">Growth cone</location>
    </subcellularLocation>
    <subcellularLocation>
        <location evidence="1">Cytoplasm</location>
        <location evidence="1">Cytoskeleton</location>
    </subcellularLocation>
</comment>
<dbReference type="Pfam" id="PF00400">
    <property type="entry name" value="WD40"/>
    <property type="match status" value="4"/>
</dbReference>
<dbReference type="PROSITE" id="PS50082">
    <property type="entry name" value="WD_REPEATS_2"/>
    <property type="match status" value="4"/>
</dbReference>
<evidence type="ECO:0000256" key="12">
    <source>
        <dbReference type="ARBA" id="ARBA00023054"/>
    </source>
</evidence>
<dbReference type="InterPro" id="IPR036322">
    <property type="entry name" value="WD40_repeat_dom_sf"/>
</dbReference>
<dbReference type="SUPFAM" id="SSF52540">
    <property type="entry name" value="P-loop containing nucleoside triphosphate hydrolases"/>
    <property type="match status" value="1"/>
</dbReference>
<dbReference type="InterPro" id="IPR015943">
    <property type="entry name" value="WD40/YVTN_repeat-like_dom_sf"/>
</dbReference>
<keyword evidence="6" id="KW-0597">Phosphoprotein</keyword>
<keyword evidence="22" id="KW-1185">Reference proteome</keyword>
<feature type="coiled-coil region" evidence="17">
    <location>
        <begin position="567"/>
        <end position="674"/>
    </location>
</feature>
<dbReference type="GO" id="GO:0030426">
    <property type="term" value="C:growth cone"/>
    <property type="evidence" value="ECO:0007669"/>
    <property type="project" value="UniProtKB-SubCell"/>
</dbReference>
<dbReference type="SMART" id="SM00129">
    <property type="entry name" value="KISc"/>
    <property type="match status" value="1"/>
</dbReference>
<dbReference type="Pfam" id="PF00225">
    <property type="entry name" value="Kinesin"/>
    <property type="match status" value="1"/>
</dbReference>
<feature type="repeat" description="WD" evidence="15">
    <location>
        <begin position="1453"/>
        <end position="1492"/>
    </location>
</feature>
<dbReference type="SUPFAM" id="SSF50978">
    <property type="entry name" value="WD40 repeat-like"/>
    <property type="match status" value="1"/>
</dbReference>
<evidence type="ECO:0000256" key="4">
    <source>
        <dbReference type="ARBA" id="ARBA00004624"/>
    </source>
</evidence>
<evidence type="ECO:0000313" key="20">
    <source>
        <dbReference type="EMBL" id="KAF7494641.1"/>
    </source>
</evidence>
<dbReference type="Pfam" id="PF23203">
    <property type="entry name" value="KIF21A"/>
    <property type="match status" value="1"/>
</dbReference>
<evidence type="ECO:0000256" key="3">
    <source>
        <dbReference type="ARBA" id="ARBA00004489"/>
    </source>
</evidence>
<evidence type="ECO:0000256" key="5">
    <source>
        <dbReference type="ARBA" id="ARBA00022490"/>
    </source>
</evidence>
<evidence type="ECO:0000256" key="8">
    <source>
        <dbReference type="ARBA" id="ARBA00022701"/>
    </source>
</evidence>
<dbReference type="InterPro" id="IPR056532">
    <property type="entry name" value="KIF21A/B_hel_2"/>
</dbReference>
<feature type="coiled-coil region" evidence="17">
    <location>
        <begin position="857"/>
        <end position="908"/>
    </location>
</feature>
<organism evidence="20">
    <name type="scientific">Sarcoptes scabiei</name>
    <name type="common">Itch mite</name>
    <name type="synonym">Acarus scabiei</name>
    <dbReference type="NCBI Taxonomy" id="52283"/>
    <lineage>
        <taxon>Eukaryota</taxon>
        <taxon>Metazoa</taxon>
        <taxon>Ecdysozoa</taxon>
        <taxon>Arthropoda</taxon>
        <taxon>Chelicerata</taxon>
        <taxon>Arachnida</taxon>
        <taxon>Acari</taxon>
        <taxon>Acariformes</taxon>
        <taxon>Sarcoptiformes</taxon>
        <taxon>Astigmata</taxon>
        <taxon>Psoroptidia</taxon>
        <taxon>Sarcoptoidea</taxon>
        <taxon>Sarcoptidae</taxon>
        <taxon>Sarcoptinae</taxon>
        <taxon>Sarcoptes</taxon>
    </lineage>
</organism>
<reference evidence="22" key="1">
    <citation type="journal article" date="2020" name="PLoS Negl. Trop. Dis.">
        <title>High-quality nuclear genome for Sarcoptes scabiei-A critical resource for a neglected parasite.</title>
        <authorList>
            <person name="Korhonen P.K."/>
            <person name="Gasser R.B."/>
            <person name="Ma G."/>
            <person name="Wang T."/>
            <person name="Stroehlein A.J."/>
            <person name="Young N.D."/>
            <person name="Ang C.S."/>
            <person name="Fernando D.D."/>
            <person name="Lu H.C."/>
            <person name="Taylor S."/>
            <person name="Reynolds S.L."/>
            <person name="Mofiz E."/>
            <person name="Najaraj S.H."/>
            <person name="Gowda H."/>
            <person name="Madugundu A."/>
            <person name="Renuse S."/>
            <person name="Holt D."/>
            <person name="Pandey A."/>
            <person name="Papenfuss A.T."/>
            <person name="Fischer K."/>
        </authorList>
    </citation>
    <scope>NUCLEOTIDE SEQUENCE [LARGE SCALE GENOMIC DNA]</scope>
</reference>
<keyword evidence="5" id="KW-0963">Cytoplasm</keyword>
<evidence type="ECO:0000259" key="19">
    <source>
        <dbReference type="PROSITE" id="PS50067"/>
    </source>
</evidence>
<evidence type="ECO:0000256" key="6">
    <source>
        <dbReference type="ARBA" id="ARBA00022553"/>
    </source>
</evidence>
<dbReference type="GO" id="GO:0051231">
    <property type="term" value="P:spindle elongation"/>
    <property type="evidence" value="ECO:0007669"/>
    <property type="project" value="TreeGrafter"/>
</dbReference>
<feature type="compositionally biased region" description="Polar residues" evidence="18">
    <location>
        <begin position="530"/>
        <end position="541"/>
    </location>
</feature>
<evidence type="ECO:0000256" key="9">
    <source>
        <dbReference type="ARBA" id="ARBA00022737"/>
    </source>
</evidence>
<dbReference type="PANTHER" id="PTHR47969:SF28">
    <property type="entry name" value="KINESIN-LIKE PROTEIN KIF21B"/>
    <property type="match status" value="1"/>
</dbReference>
<feature type="region of interest" description="Disordered" evidence="18">
    <location>
        <begin position="1247"/>
        <end position="1282"/>
    </location>
</feature>
<keyword evidence="12 17" id="KW-0175">Coiled coil</keyword>
<feature type="region of interest" description="Disordered" evidence="18">
    <location>
        <begin position="1169"/>
        <end position="1189"/>
    </location>
</feature>
<dbReference type="InterPro" id="IPR019775">
    <property type="entry name" value="WD40_repeat_CS"/>
</dbReference>
<feature type="domain" description="Kinesin motor" evidence="19">
    <location>
        <begin position="6"/>
        <end position="353"/>
    </location>
</feature>
<dbReference type="InterPro" id="IPR027640">
    <property type="entry name" value="Kinesin-like_fam"/>
</dbReference>
<dbReference type="EnsemblMetazoa" id="SSS_20s_mrna">
    <property type="protein sequence ID" value="KAF7494641.1"/>
    <property type="gene ID" value="SSS_20"/>
</dbReference>
<feature type="compositionally biased region" description="Low complexity" evidence="18">
    <location>
        <begin position="1272"/>
        <end position="1282"/>
    </location>
</feature>
<dbReference type="FunFam" id="3.40.850.10:FF:000011">
    <property type="entry name" value="Kinesin family member 21A"/>
    <property type="match status" value="1"/>
</dbReference>
<dbReference type="Gene3D" id="3.40.850.10">
    <property type="entry name" value="Kinesin motor domain"/>
    <property type="match status" value="1"/>
</dbReference>
<feature type="repeat" description="WD" evidence="15">
    <location>
        <begin position="1318"/>
        <end position="1357"/>
    </location>
</feature>
<dbReference type="PANTHER" id="PTHR47969">
    <property type="entry name" value="CHROMOSOME-ASSOCIATED KINESIN KIF4A-RELATED"/>
    <property type="match status" value="1"/>
</dbReference>
<dbReference type="GO" id="GO:0008017">
    <property type="term" value="F:microtubule binding"/>
    <property type="evidence" value="ECO:0007669"/>
    <property type="project" value="InterPro"/>
</dbReference>
<evidence type="ECO:0000256" key="16">
    <source>
        <dbReference type="PROSITE-ProRule" id="PRU00283"/>
    </source>
</evidence>
<feature type="region of interest" description="Disordered" evidence="18">
    <location>
        <begin position="1000"/>
        <end position="1040"/>
    </location>
</feature>
<dbReference type="GO" id="GO:0003777">
    <property type="term" value="F:microtubule motor activity"/>
    <property type="evidence" value="ECO:0007669"/>
    <property type="project" value="InterPro"/>
</dbReference>
<dbReference type="GO" id="GO:0030425">
    <property type="term" value="C:dendrite"/>
    <property type="evidence" value="ECO:0007669"/>
    <property type="project" value="UniProtKB-SubCell"/>
</dbReference>
<evidence type="ECO:0000256" key="7">
    <source>
        <dbReference type="ARBA" id="ARBA00022574"/>
    </source>
</evidence>
<keyword evidence="14" id="KW-0206">Cytoskeleton</keyword>
<feature type="compositionally biased region" description="Basic and acidic residues" evidence="18">
    <location>
        <begin position="1252"/>
        <end position="1267"/>
    </location>
</feature>
<evidence type="ECO:0000313" key="21">
    <source>
        <dbReference type="EnsemblMetazoa" id="KAF7494641.1"/>
    </source>
</evidence>
<evidence type="ECO:0000256" key="13">
    <source>
        <dbReference type="ARBA" id="ARBA00023175"/>
    </source>
</evidence>
<proteinExistence type="inferred from homology"/>
<dbReference type="Pfam" id="PF23204">
    <property type="entry name" value="KIF21A_2nd"/>
    <property type="match status" value="1"/>
</dbReference>
<keyword evidence="7 15" id="KW-0853">WD repeat</keyword>
<feature type="compositionally biased region" description="Acidic residues" evidence="18">
    <location>
        <begin position="545"/>
        <end position="562"/>
    </location>
</feature>
<feature type="binding site" evidence="16">
    <location>
        <begin position="85"/>
        <end position="92"/>
    </location>
    <ligand>
        <name>ATP</name>
        <dbReference type="ChEBI" id="CHEBI:30616"/>
    </ligand>
</feature>
<dbReference type="SMART" id="SM00320">
    <property type="entry name" value="WD40"/>
    <property type="match status" value="7"/>
</dbReference>
<evidence type="ECO:0000256" key="1">
    <source>
        <dbReference type="ARBA" id="ARBA00004245"/>
    </source>
</evidence>
<comment type="similarity">
    <text evidence="16">Belongs to the TRAFAC class myosin-kinesin ATPase superfamily. Kinesin family.</text>
</comment>
<dbReference type="PROSITE" id="PS50067">
    <property type="entry name" value="KINESIN_MOTOR_2"/>
    <property type="match status" value="1"/>
</dbReference>
<protein>
    <submittedName>
        <fullName evidence="20">Kinesin-like protein KIF21B</fullName>
    </submittedName>
</protein>
<evidence type="ECO:0000313" key="22">
    <source>
        <dbReference type="Proteomes" id="UP000070412"/>
    </source>
</evidence>
<evidence type="ECO:0000256" key="11">
    <source>
        <dbReference type="ARBA" id="ARBA00022840"/>
    </source>
</evidence>
<dbReference type="OrthoDB" id="3176171at2759"/>
<dbReference type="InterPro" id="IPR027417">
    <property type="entry name" value="P-loop_NTPase"/>
</dbReference>
<dbReference type="PROSITE" id="PS50294">
    <property type="entry name" value="WD_REPEATS_REGION"/>
    <property type="match status" value="1"/>
</dbReference>
<dbReference type="GO" id="GO:0005875">
    <property type="term" value="C:microtubule associated complex"/>
    <property type="evidence" value="ECO:0007669"/>
    <property type="project" value="TreeGrafter"/>
</dbReference>
<dbReference type="CDD" id="cd01372">
    <property type="entry name" value="KISc_KIF4"/>
    <property type="match status" value="1"/>
</dbReference>
<name>A0A834VF80_SARSC</name>
<dbReference type="GO" id="GO:0007052">
    <property type="term" value="P:mitotic spindle organization"/>
    <property type="evidence" value="ECO:0007669"/>
    <property type="project" value="TreeGrafter"/>
</dbReference>
<dbReference type="InterPro" id="IPR036961">
    <property type="entry name" value="Kinesin_motor_dom_sf"/>
</dbReference>
<dbReference type="PRINTS" id="PR00380">
    <property type="entry name" value="KINESINHEAVY"/>
</dbReference>
<evidence type="ECO:0000256" key="15">
    <source>
        <dbReference type="PROSITE-ProRule" id="PRU00221"/>
    </source>
</evidence>
<keyword evidence="11 16" id="KW-0067">ATP-binding</keyword>
<accession>A0A834VF80</accession>
<dbReference type="Gene3D" id="2.130.10.10">
    <property type="entry name" value="YVTN repeat-like/Quinoprotein amine dehydrogenase"/>
    <property type="match status" value="2"/>
</dbReference>
<feature type="repeat" description="WD" evidence="15">
    <location>
        <begin position="1505"/>
        <end position="1546"/>
    </location>
</feature>
<reference evidence="20" key="2">
    <citation type="submission" date="2020-01" db="EMBL/GenBank/DDBJ databases">
        <authorList>
            <person name="Korhonen P.K.K."/>
            <person name="Guangxu M.G."/>
            <person name="Wang T.W."/>
            <person name="Stroehlein A.J.S."/>
            <person name="Young N.D."/>
            <person name="Ang C.-S.A."/>
            <person name="Fernando D.W.F."/>
            <person name="Lu H.L."/>
            <person name="Taylor S.T."/>
            <person name="Ehtesham M.E.M."/>
            <person name="Najaraj S.H.N."/>
            <person name="Harsha G.H.G."/>
            <person name="Madugundu A.M."/>
            <person name="Renuse S.R."/>
            <person name="Holt D.H."/>
            <person name="Pandey A.P."/>
            <person name="Papenfuss A.P."/>
            <person name="Gasser R.B.G."/>
            <person name="Fischer K.F."/>
        </authorList>
    </citation>
    <scope>NUCLEOTIDE SEQUENCE</scope>
    <source>
        <strain evidence="20">SSS_KF_BRIS2020</strain>
    </source>
</reference>
<dbReference type="EMBL" id="WVUK01000052">
    <property type="protein sequence ID" value="KAF7494641.1"/>
    <property type="molecule type" value="Genomic_DNA"/>
</dbReference>
<evidence type="ECO:0000256" key="2">
    <source>
        <dbReference type="ARBA" id="ARBA00004279"/>
    </source>
</evidence>
<dbReference type="InterPro" id="IPR001680">
    <property type="entry name" value="WD40_rpt"/>
</dbReference>
<evidence type="ECO:0000256" key="17">
    <source>
        <dbReference type="SAM" id="Coils"/>
    </source>
</evidence>
<dbReference type="PROSITE" id="PS00678">
    <property type="entry name" value="WD_REPEATS_1"/>
    <property type="match status" value="1"/>
</dbReference>
<dbReference type="InterPro" id="IPR001752">
    <property type="entry name" value="Kinesin_motor_dom"/>
</dbReference>
<dbReference type="Proteomes" id="UP000070412">
    <property type="component" value="Unassembled WGS sequence"/>
</dbReference>
<feature type="coiled-coil region" evidence="17">
    <location>
        <begin position="361"/>
        <end position="448"/>
    </location>
</feature>
<dbReference type="GO" id="GO:0005874">
    <property type="term" value="C:microtubule"/>
    <property type="evidence" value="ECO:0007669"/>
    <property type="project" value="UniProtKB-KW"/>
</dbReference>
<feature type="repeat" description="WD" evidence="15">
    <location>
        <begin position="1590"/>
        <end position="1629"/>
    </location>
</feature>
<evidence type="ECO:0000256" key="10">
    <source>
        <dbReference type="ARBA" id="ARBA00022741"/>
    </source>
</evidence>
<evidence type="ECO:0000256" key="14">
    <source>
        <dbReference type="ARBA" id="ARBA00023212"/>
    </source>
</evidence>
<feature type="coiled-coil region" evidence="17">
    <location>
        <begin position="735"/>
        <end position="762"/>
    </location>
</feature>
<dbReference type="GO" id="GO:0007018">
    <property type="term" value="P:microtubule-based movement"/>
    <property type="evidence" value="ECO:0007669"/>
    <property type="project" value="InterPro"/>
</dbReference>
<keyword evidence="13 16" id="KW-0505">Motor protein</keyword>
<feature type="compositionally biased region" description="Polar residues" evidence="18">
    <location>
        <begin position="1177"/>
        <end position="1189"/>
    </location>
</feature>
<keyword evidence="10 16" id="KW-0547">Nucleotide-binding</keyword>